<evidence type="ECO:0000259" key="2">
    <source>
        <dbReference type="Pfam" id="PF26628"/>
    </source>
</evidence>
<dbReference type="GO" id="GO:0004553">
    <property type="term" value="F:hydrolase activity, hydrolyzing O-glycosyl compounds"/>
    <property type="evidence" value="ECO:0007669"/>
    <property type="project" value="UniProtKB-ARBA"/>
</dbReference>
<keyword evidence="4" id="KW-1185">Reference proteome</keyword>
<dbReference type="Gene3D" id="2.60.40.10">
    <property type="entry name" value="Immunoglobulins"/>
    <property type="match status" value="1"/>
</dbReference>
<evidence type="ECO:0000256" key="1">
    <source>
        <dbReference type="SAM" id="SignalP"/>
    </source>
</evidence>
<name>A0A2S6IBK2_9BACT</name>
<dbReference type="InterPro" id="IPR013320">
    <property type="entry name" value="ConA-like_dom_sf"/>
</dbReference>
<gene>
    <name evidence="3" type="ORF">CLV84_1868</name>
</gene>
<dbReference type="EMBL" id="PTJC01000005">
    <property type="protein sequence ID" value="PPK88894.1"/>
    <property type="molecule type" value="Genomic_DNA"/>
</dbReference>
<dbReference type="OrthoDB" id="1490051at2"/>
<dbReference type="RefSeq" id="WP_104419422.1">
    <property type="nucleotide sequence ID" value="NZ_PTJC01000005.1"/>
</dbReference>
<proteinExistence type="predicted"/>
<dbReference type="AlphaFoldDB" id="A0A2S6IBK2"/>
<evidence type="ECO:0000313" key="3">
    <source>
        <dbReference type="EMBL" id="PPK88894.1"/>
    </source>
</evidence>
<dbReference type="SUPFAM" id="SSF49899">
    <property type="entry name" value="Concanavalin A-like lectins/glucanases"/>
    <property type="match status" value="1"/>
</dbReference>
<dbReference type="InterPro" id="IPR058515">
    <property type="entry name" value="DUF8202"/>
</dbReference>
<dbReference type="Proteomes" id="UP000237662">
    <property type="component" value="Unassembled WGS sequence"/>
</dbReference>
<feature type="chain" id="PRO_5015615276" description="DUF8202 domain-containing protein" evidence="1">
    <location>
        <begin position="21"/>
        <end position="615"/>
    </location>
</feature>
<dbReference type="InterPro" id="IPR013783">
    <property type="entry name" value="Ig-like_fold"/>
</dbReference>
<comment type="caution">
    <text evidence="3">The sequence shown here is derived from an EMBL/GenBank/DDBJ whole genome shotgun (WGS) entry which is preliminary data.</text>
</comment>
<dbReference type="GO" id="GO:0005975">
    <property type="term" value="P:carbohydrate metabolic process"/>
    <property type="evidence" value="ECO:0007669"/>
    <property type="project" value="UniProtKB-ARBA"/>
</dbReference>
<feature type="signal peptide" evidence="1">
    <location>
        <begin position="1"/>
        <end position="20"/>
    </location>
</feature>
<accession>A0A2S6IBK2</accession>
<reference evidence="3 4" key="1">
    <citation type="submission" date="2018-02" db="EMBL/GenBank/DDBJ databases">
        <title>Genomic Encyclopedia of Archaeal and Bacterial Type Strains, Phase II (KMG-II): from individual species to whole genera.</title>
        <authorList>
            <person name="Goeker M."/>
        </authorList>
    </citation>
    <scope>NUCLEOTIDE SEQUENCE [LARGE SCALE GENOMIC DNA]</scope>
    <source>
        <strain evidence="3 4">DSM 29526</strain>
    </source>
</reference>
<protein>
    <recommendedName>
        <fullName evidence="2">DUF8202 domain-containing protein</fullName>
    </recommendedName>
</protein>
<sequence>MLKSTALGLGAFFYISILVAQSGPGGVGNASTNGLWLLADEIVQPNASAVVSWEDLSGNANHASQVTASQQPVYYSTSALNGMPVVRLDGSDDRLIVDDVDILDNTSSISYFAVIRPYNLNGQPKGILGKRITYTTDIEYAYTWFFWDNRRLNLDVHTQNDRMAFPGLTFNNSTNYLLSWDFDGSRAQAVRSTMYVDDTHRFAFRETSTHLPNSNQVLAIGGLNDNYTGYLSADYAEVIHFNYALNDLERLLVNNYLAGKYGLPLTTSDVYKQDNPENGNYDFDIAGIGRMNATSAVTEARGSGVLTIRNPDDLDANEYLLWGHDGGALTFSRTNDLPPLTNSLLARTWRISETDLTNVPVSVGSVDVAIELPGYDAAEAGRLAFIVDTDNDGSFSDEVPSGGVTHLGGNTFQLNGLAGHRDGSRLTLGLLSYDASIALPVDLLTFETVRQEEDETVVLEWAVENEQDLAYYTVERSLDGSNWIPLVTVRPRAVGSALATYRYADTSSPGGELYYRLRMNDIDGRHHYSEVRRHYLTPTRTAVLYPNPVVSVMWLTGKGMSEEKIRCYDARGGDVTHRLEIRQLGDNKVEIRAEALPGGMYLLVHGADRRWMQKQ</sequence>
<dbReference type="Pfam" id="PF26628">
    <property type="entry name" value="DUF8202"/>
    <property type="match status" value="1"/>
</dbReference>
<feature type="domain" description="DUF8202" evidence="2">
    <location>
        <begin position="251"/>
        <end position="397"/>
    </location>
</feature>
<keyword evidence="1" id="KW-0732">Signal</keyword>
<evidence type="ECO:0000313" key="4">
    <source>
        <dbReference type="Proteomes" id="UP000237662"/>
    </source>
</evidence>
<organism evidence="3 4">
    <name type="scientific">Neolewinella xylanilytica</name>
    <dbReference type="NCBI Taxonomy" id="1514080"/>
    <lineage>
        <taxon>Bacteria</taxon>
        <taxon>Pseudomonadati</taxon>
        <taxon>Bacteroidota</taxon>
        <taxon>Saprospiria</taxon>
        <taxon>Saprospirales</taxon>
        <taxon>Lewinellaceae</taxon>
        <taxon>Neolewinella</taxon>
    </lineage>
</organism>